<comment type="function">
    <text evidence="13">Lignin degradation and detoxification of lignin-derived products.</text>
</comment>
<dbReference type="Proteomes" id="UP000053555">
    <property type="component" value="Unassembled WGS sequence"/>
</dbReference>
<dbReference type="InterPro" id="IPR011706">
    <property type="entry name" value="Cu-oxidase_C"/>
</dbReference>
<evidence type="ECO:0000256" key="3">
    <source>
        <dbReference type="ARBA" id="ARBA00010609"/>
    </source>
</evidence>
<feature type="domain" description="Plastocyanin-like" evidence="15">
    <location>
        <begin position="419"/>
        <end position="556"/>
    </location>
</feature>
<feature type="domain" description="Plastocyanin-like" evidence="14">
    <location>
        <begin position="158"/>
        <end position="309"/>
    </location>
</feature>
<dbReference type="CDD" id="cd13875">
    <property type="entry name" value="CuRO_2_LCC_plant"/>
    <property type="match status" value="2"/>
</dbReference>
<evidence type="ECO:0000256" key="8">
    <source>
        <dbReference type="ARBA" id="ARBA00022737"/>
    </source>
</evidence>
<dbReference type="InterPro" id="IPR011707">
    <property type="entry name" value="Cu-oxidase-like_N"/>
</dbReference>
<dbReference type="Gene3D" id="2.60.40.420">
    <property type="entry name" value="Cupredoxins - blue copper proteins"/>
    <property type="match status" value="6"/>
</dbReference>
<dbReference type="SUPFAM" id="SSF49503">
    <property type="entry name" value="Cupredoxins"/>
    <property type="match status" value="6"/>
</dbReference>
<keyword evidence="7 13" id="KW-0479">Metal-binding</keyword>
<keyword evidence="6 13" id="KW-0964">Secreted</keyword>
<dbReference type="NCBIfam" id="TIGR03389">
    <property type="entry name" value="laccase"/>
    <property type="match status" value="2"/>
</dbReference>
<proteinExistence type="inferred from homology"/>
<feature type="domain" description="Plastocyanin-like" evidence="16">
    <location>
        <begin position="32"/>
        <end position="145"/>
    </location>
</feature>
<dbReference type="PANTHER" id="PTHR11709:SF9">
    <property type="entry name" value="LACCASE-7"/>
    <property type="match status" value="1"/>
</dbReference>
<sequence>MKRFVFSLAWVFALVLASSLAHAAVVEHTFNVEDITVQRLCRQQLITAVNGTLPGPTINAREGDTIVVHVFNKSPYNLTLHWHGIIQFLTPWSDGPEFVTQCPIPSGSRYTYKFNLTGQEGTLWWHAHSSFLRATVYGALLIRPRIGHSYPFPKVYQEVPILLGEWWNANVVEVEHNATESQTAPIPSAAYTINGLPGDSYNCSENQMYQLKVKQGKTYLLRIINAALNEQHFFKIANHTFTVVAIDALYTQHYKTDVVVLAPGQTVDVLFSTNQHVDSYYMAFTPYHSAPQIPINNSTTRGLVIYEGATSVEKPILPNLPAQTDTPTAHKFYTNITGLAGGPHWVPVPRQVDEHMFITFGLNFDLCKNVSTPNGCSARQPPLSASMNNESFVLPRGKGLSMLEAFYNNDVNGVYTRDFPNQPPIVFDYTDPNITSTTELAFKIAPKSTKVKTLKFNSTVQIVLQNTAIVSAENHPIHIHGFNFHVLAQGFGNYNATRDEPKFNLVNPQIRNTISVPVGGWSVVRFQANNPGVWLVHCHLETHLPWGLAMAFEVENGPTPSLSVPPPPADLPRAFALFLACSLASGAVVEHIFNVENITVQRLCRQQVITAVNGTLPGPTINAREGDTVVVHVFNKSPYNLTIHWHGIFQFLTPWSDGPEFATQCPIASGSSYTYRFNLTGQEGTLWWHAHSSFLRATVYGALLIRPRLGHSYPFPKVYQEIPILVGEWWNANVVEVEQNATETQQPPIESDAYTINGLPSDLYNCSQDGTYQVKVKQGKTYLLRIINSALNNQHFFEVANHTLTVVAIDATYTNHYDTKVVVLAPGQTVDVLLRTNQSVGSYYMAFTPYHSAPLVQINANMTRGVIIYEGATSAKPIMPDLPAQTDTPTAHKFYTNITGLAGGPHWVPVPRQVDEHMFITFGLSFDICRSDTGVCPGPVPLFSANMNNESFVLPHGKGVSMLEAFFRNDVTGVYTRDFPDQPAVVFDFTNPNITSSPDTPREFLIAPKSTKVKTLKFNSTVQIVLQNTAIIAAENHPIHLHGFNFHVLAQGFGNYNATRDEPKFNFVNPQIRNTIAVPVGGWSVIRFQANNPGVWLMHCHLETHLPWGLSTAFEVENGPSIRVPPPPADLPKC</sequence>
<keyword evidence="10 13" id="KW-0186">Copper</keyword>
<comment type="catalytic activity">
    <reaction evidence="1 13">
        <text>4 hydroquinone + O2 = 4 benzosemiquinone + 2 H2O</text>
        <dbReference type="Rhea" id="RHEA:11276"/>
        <dbReference type="ChEBI" id="CHEBI:15377"/>
        <dbReference type="ChEBI" id="CHEBI:15379"/>
        <dbReference type="ChEBI" id="CHEBI:17594"/>
        <dbReference type="ChEBI" id="CHEBI:17977"/>
        <dbReference type="EC" id="1.10.3.2"/>
    </reaction>
</comment>
<dbReference type="InterPro" id="IPR017761">
    <property type="entry name" value="Laccase"/>
</dbReference>
<dbReference type="InterPro" id="IPR034285">
    <property type="entry name" value="CuRO_2_LCC"/>
</dbReference>
<dbReference type="InterPro" id="IPR045087">
    <property type="entry name" value="Cu-oxidase_fam"/>
</dbReference>
<keyword evidence="13" id="KW-0732">Signal</keyword>
<keyword evidence="12 13" id="KW-0439">Lignin degradation</keyword>
<dbReference type="GO" id="GO:0052716">
    <property type="term" value="F:hydroquinone:oxygen oxidoreductase activity"/>
    <property type="evidence" value="ECO:0007669"/>
    <property type="project" value="UniProtKB-EC"/>
</dbReference>
<evidence type="ECO:0000256" key="2">
    <source>
        <dbReference type="ARBA" id="ARBA00004271"/>
    </source>
</evidence>
<evidence type="ECO:0000256" key="11">
    <source>
        <dbReference type="ARBA" id="ARBA00023180"/>
    </source>
</evidence>
<dbReference type="InterPro" id="IPR033138">
    <property type="entry name" value="Cu_oxidase_CS"/>
</dbReference>
<evidence type="ECO:0000313" key="17">
    <source>
        <dbReference type="EMBL" id="KHN32520.1"/>
    </source>
</evidence>
<dbReference type="AlphaFoldDB" id="A0A0B2RGY4"/>
<feature type="signal peptide" evidence="13">
    <location>
        <begin position="1"/>
        <end position="23"/>
    </location>
</feature>
<protein>
    <recommendedName>
        <fullName evidence="4 13">Laccase</fullName>
        <ecNumber evidence="4 13">1.10.3.2</ecNumber>
    </recommendedName>
    <alternativeName>
        <fullName evidence="13">Benzenediol:oxygen oxidoreductase</fullName>
    </alternativeName>
    <alternativeName>
        <fullName evidence="13">Diphenol oxidase</fullName>
    </alternativeName>
    <alternativeName>
        <fullName evidence="13">Urishiol oxidase</fullName>
    </alternativeName>
</protein>
<reference evidence="17" key="1">
    <citation type="submission" date="2014-07" db="EMBL/GenBank/DDBJ databases">
        <title>Identification of a novel salt tolerance gene in wild soybean by whole-genome sequencing.</title>
        <authorList>
            <person name="Lam H.-M."/>
            <person name="Qi X."/>
            <person name="Li M.-W."/>
            <person name="Liu X."/>
            <person name="Xie M."/>
            <person name="Ni M."/>
            <person name="Xu X."/>
        </authorList>
    </citation>
    <scope>NUCLEOTIDE SEQUENCE [LARGE SCALE GENOMIC DNA]</scope>
    <source>
        <tissue evidence="17">Root</tissue>
    </source>
</reference>
<dbReference type="CDD" id="cd13897">
    <property type="entry name" value="CuRO_3_LCC_plant"/>
    <property type="match status" value="2"/>
</dbReference>
<dbReference type="Pfam" id="PF07732">
    <property type="entry name" value="Cu-oxidase_3"/>
    <property type="match status" value="2"/>
</dbReference>
<evidence type="ECO:0000256" key="10">
    <source>
        <dbReference type="ARBA" id="ARBA00023008"/>
    </source>
</evidence>
<dbReference type="InterPro" id="IPR034288">
    <property type="entry name" value="CuRO_1_LCC"/>
</dbReference>
<feature type="chain" id="PRO_5005109971" description="Laccase" evidence="13">
    <location>
        <begin position="24"/>
        <end position="1134"/>
    </location>
</feature>
<dbReference type="PANTHER" id="PTHR11709">
    <property type="entry name" value="MULTI-COPPER OXIDASE"/>
    <property type="match status" value="1"/>
</dbReference>
<evidence type="ECO:0000256" key="6">
    <source>
        <dbReference type="ARBA" id="ARBA00022525"/>
    </source>
</evidence>
<evidence type="ECO:0000259" key="15">
    <source>
        <dbReference type="Pfam" id="PF07731"/>
    </source>
</evidence>
<feature type="domain" description="Plastocyanin-like" evidence="14">
    <location>
        <begin position="721"/>
        <end position="872"/>
    </location>
</feature>
<name>A0A0B2RGY4_GLYSO</name>
<dbReference type="CDD" id="cd13849">
    <property type="entry name" value="CuRO_1_LCC_plant"/>
    <property type="match status" value="2"/>
</dbReference>
<evidence type="ECO:0000256" key="5">
    <source>
        <dbReference type="ARBA" id="ARBA00022523"/>
    </source>
</evidence>
<comment type="similarity">
    <text evidence="3 13">Belongs to the multicopper oxidase family.</text>
</comment>
<dbReference type="InterPro" id="IPR002355">
    <property type="entry name" value="Cu_oxidase_Cu_BS"/>
</dbReference>
<gene>
    <name evidence="17" type="ORF">glysoja_042596</name>
</gene>
<comment type="subcellular location">
    <subcellularLocation>
        <location evidence="2 13">Secreted</location>
        <location evidence="2 13">Extracellular space</location>
        <location evidence="2 13">Apoplast</location>
    </subcellularLocation>
</comment>
<dbReference type="EC" id="1.10.3.2" evidence="4 13"/>
<evidence type="ECO:0000256" key="13">
    <source>
        <dbReference type="RuleBase" id="RU361119"/>
    </source>
</evidence>
<evidence type="ECO:0000256" key="9">
    <source>
        <dbReference type="ARBA" id="ARBA00023002"/>
    </source>
</evidence>
<feature type="domain" description="Plastocyanin-like" evidence="16">
    <location>
        <begin position="595"/>
        <end position="708"/>
    </location>
</feature>
<dbReference type="InterPro" id="IPR008972">
    <property type="entry name" value="Cupredoxin"/>
</dbReference>
<feature type="domain" description="Plastocyanin-like" evidence="15">
    <location>
        <begin position="979"/>
        <end position="1118"/>
    </location>
</feature>
<evidence type="ECO:0000259" key="16">
    <source>
        <dbReference type="Pfam" id="PF07732"/>
    </source>
</evidence>
<evidence type="ECO:0000256" key="4">
    <source>
        <dbReference type="ARBA" id="ARBA00012297"/>
    </source>
</evidence>
<keyword evidence="5 13" id="KW-0052">Apoplast</keyword>
<dbReference type="GO" id="GO:0005507">
    <property type="term" value="F:copper ion binding"/>
    <property type="evidence" value="ECO:0007669"/>
    <property type="project" value="InterPro"/>
</dbReference>
<comment type="cofactor">
    <cofactor evidence="13">
        <name>Cu cation</name>
        <dbReference type="ChEBI" id="CHEBI:23378"/>
    </cofactor>
    <text evidence="13">Binds 4 Cu cations per monomer.</text>
</comment>
<evidence type="ECO:0000256" key="1">
    <source>
        <dbReference type="ARBA" id="ARBA00000349"/>
    </source>
</evidence>
<dbReference type="Pfam" id="PF00394">
    <property type="entry name" value="Cu-oxidase"/>
    <property type="match status" value="2"/>
</dbReference>
<evidence type="ECO:0000256" key="12">
    <source>
        <dbReference type="ARBA" id="ARBA00023185"/>
    </source>
</evidence>
<dbReference type="PROSITE" id="PS00079">
    <property type="entry name" value="MULTICOPPER_OXIDASE1"/>
    <property type="match status" value="2"/>
</dbReference>
<dbReference type="InterPro" id="IPR034289">
    <property type="entry name" value="CuRO_3_LCC"/>
</dbReference>
<keyword evidence="11" id="KW-0325">Glycoprotein</keyword>
<keyword evidence="9 13" id="KW-0560">Oxidoreductase</keyword>
<dbReference type="InterPro" id="IPR001117">
    <property type="entry name" value="Cu-oxidase_2nd"/>
</dbReference>
<dbReference type="Pfam" id="PF07731">
    <property type="entry name" value="Cu-oxidase_2"/>
    <property type="match status" value="2"/>
</dbReference>
<dbReference type="GO" id="GO:0048046">
    <property type="term" value="C:apoplast"/>
    <property type="evidence" value="ECO:0007669"/>
    <property type="project" value="UniProtKB-SubCell"/>
</dbReference>
<accession>A0A0B2RGY4</accession>
<organism evidence="17">
    <name type="scientific">Glycine soja</name>
    <name type="common">Wild soybean</name>
    <dbReference type="NCBI Taxonomy" id="3848"/>
    <lineage>
        <taxon>Eukaryota</taxon>
        <taxon>Viridiplantae</taxon>
        <taxon>Streptophyta</taxon>
        <taxon>Embryophyta</taxon>
        <taxon>Tracheophyta</taxon>
        <taxon>Spermatophyta</taxon>
        <taxon>Magnoliopsida</taxon>
        <taxon>eudicotyledons</taxon>
        <taxon>Gunneridae</taxon>
        <taxon>Pentapetalae</taxon>
        <taxon>rosids</taxon>
        <taxon>fabids</taxon>
        <taxon>Fabales</taxon>
        <taxon>Fabaceae</taxon>
        <taxon>Papilionoideae</taxon>
        <taxon>50 kb inversion clade</taxon>
        <taxon>NPAAA clade</taxon>
        <taxon>indigoferoid/millettioid clade</taxon>
        <taxon>Phaseoleae</taxon>
        <taxon>Glycine</taxon>
        <taxon>Glycine subgen. Soja</taxon>
    </lineage>
</organism>
<keyword evidence="8 13" id="KW-0677">Repeat</keyword>
<evidence type="ECO:0000256" key="7">
    <source>
        <dbReference type="ARBA" id="ARBA00022723"/>
    </source>
</evidence>
<dbReference type="GO" id="GO:0046274">
    <property type="term" value="P:lignin catabolic process"/>
    <property type="evidence" value="ECO:0007669"/>
    <property type="project" value="UniProtKB-KW"/>
</dbReference>
<dbReference type="EMBL" id="KN650087">
    <property type="protein sequence ID" value="KHN32520.1"/>
    <property type="molecule type" value="Genomic_DNA"/>
</dbReference>
<evidence type="ECO:0000259" key="14">
    <source>
        <dbReference type="Pfam" id="PF00394"/>
    </source>
</evidence>
<dbReference type="PROSITE" id="PS00080">
    <property type="entry name" value="MULTICOPPER_OXIDASE2"/>
    <property type="match status" value="2"/>
</dbReference>